<proteinExistence type="predicted"/>
<evidence type="ECO:0000313" key="1">
    <source>
        <dbReference type="EMBL" id="MBU8543985.1"/>
    </source>
</evidence>
<evidence type="ECO:0000313" key="2">
    <source>
        <dbReference type="Proteomes" id="UP000689967"/>
    </source>
</evidence>
<gene>
    <name evidence="1" type="ORF">JJQ90_09735</name>
</gene>
<dbReference type="Proteomes" id="UP000689967">
    <property type="component" value="Unassembled WGS sequence"/>
</dbReference>
<protein>
    <recommendedName>
        <fullName evidence="3">Terminase small subunit</fullName>
    </recommendedName>
</protein>
<sequence>MAGEVKPAVGVVTKARYAEHRGCSAAYISKLIRQERLAAPALMANGRINVILADQMLGAPGADELEFAPAAALPTSSPISARAEREYAQARIARVRADEMEGLRLTRASVEARVFDLLRRLRDELLAWPETIAPQLVPMTSDRLVADALRTDLEDKLTRLAENLEDLARHEPAAEDGGAA</sequence>
<dbReference type="EMBL" id="JAERQM010000002">
    <property type="protein sequence ID" value="MBU8543985.1"/>
    <property type="molecule type" value="Genomic_DNA"/>
</dbReference>
<organism evidence="1 2">
    <name type="scientific">Falsiroseomonas oleicola</name>
    <dbReference type="NCBI Taxonomy" id="2801474"/>
    <lineage>
        <taxon>Bacteria</taxon>
        <taxon>Pseudomonadati</taxon>
        <taxon>Pseudomonadota</taxon>
        <taxon>Alphaproteobacteria</taxon>
        <taxon>Acetobacterales</taxon>
        <taxon>Roseomonadaceae</taxon>
        <taxon>Falsiroseomonas</taxon>
    </lineage>
</organism>
<comment type="caution">
    <text evidence="1">The sequence shown here is derived from an EMBL/GenBank/DDBJ whole genome shotgun (WGS) entry which is preliminary data.</text>
</comment>
<keyword evidence="2" id="KW-1185">Reference proteome</keyword>
<evidence type="ECO:0008006" key="3">
    <source>
        <dbReference type="Google" id="ProtNLM"/>
    </source>
</evidence>
<accession>A0ABS6H9I3</accession>
<dbReference type="RefSeq" id="WP_216874754.1">
    <property type="nucleotide sequence ID" value="NZ_JAERQM010000002.1"/>
</dbReference>
<name>A0ABS6H9I3_9PROT</name>
<reference evidence="1 2" key="1">
    <citation type="submission" date="2021-01" db="EMBL/GenBank/DDBJ databases">
        <title>Roseomonas sp. nov, a bacterium isolated from an oil production mixture in Yumen Oilfield.</title>
        <authorList>
            <person name="Wu D."/>
        </authorList>
    </citation>
    <scope>NUCLEOTIDE SEQUENCE [LARGE SCALE GENOMIC DNA]</scope>
    <source>
        <strain evidence="1 2">ROY-5-3</strain>
    </source>
</reference>